<dbReference type="PANTHER" id="PTHR35370:SF1">
    <property type="entry name" value="TYPE VI SECRETION SYSTEM COMPONENT TSSF1"/>
    <property type="match status" value="1"/>
</dbReference>
<name>A0A7W9TXY4_9BURK</name>
<dbReference type="EMBL" id="JACHBW010000008">
    <property type="protein sequence ID" value="MBB6103399.1"/>
    <property type="molecule type" value="Genomic_DNA"/>
</dbReference>
<comment type="caution">
    <text evidence="1">The sequence shown here is derived from an EMBL/GenBank/DDBJ whole genome shotgun (WGS) entry which is preliminary data.</text>
</comment>
<gene>
    <name evidence="1" type="ORF">F4827_003254</name>
</gene>
<sequence length="598" mass="65619">MNDSIDALLLDYYQRELTYLRRASEGFAARYPKIARRLELGPGECADPHVERLIESFAVLTARIQRTLDDEYSTLTDGLLEQLYPYASRPVPSMTIVQFEPDASQGSLASGYAVPRATPLMHIDANGYTIHWRTAMDVTLWPLAIVDAQVLDAEESQALTGDARLQSALRLSVRSTGAVAPGALPIERLRVRLTGSPVNVAALYDLLAAHTEALWLTDPDGRVQRLHGRPQPMGFDEDHALLPLEDGAHPACRLLVEYFAFPEKFAFFDLPFAPQELGVGQSDTVDLLIGFTVAPEGRLTVHAEDFALGCAPAINLFARTSEPVRPDATQREHRISPDAHREASTEIYAVRALRSVSGREVAEVPPWYGAHHGDASSVYWHARRVSGLHTSRPGSDMMLTFVDTRFDPSDAPARTLTADLLCTNRELAQALEPGALLSFEVPGPVAAVRIAHRPTRQITATLDGSSRWRLISQLMLNHVSLVEGPHALQTLREMLVLHNLGASAAAQRQIAGIQALAGEPVVAHVGADRWRGWRNGLGVRLELGREGFVGASPVLFSGVLAHFFSLYASVNRFVQTALVRDGREIHLWRPMTGSPLVL</sequence>
<dbReference type="PANTHER" id="PTHR35370">
    <property type="entry name" value="CYTOPLASMIC PROTEIN-RELATED-RELATED"/>
    <property type="match status" value="1"/>
</dbReference>
<accession>A0A7W9TXY4</accession>
<protein>
    <submittedName>
        <fullName evidence="1">Type VI secretion system protein ImpG</fullName>
    </submittedName>
</protein>
<dbReference type="RefSeq" id="WP_183724896.1">
    <property type="nucleotide sequence ID" value="NZ_JACHBW010000008.1"/>
</dbReference>
<dbReference type="AlphaFoldDB" id="A0A7W9TXY4"/>
<dbReference type="InterPro" id="IPR010272">
    <property type="entry name" value="T6SS_TssF"/>
</dbReference>
<evidence type="ECO:0000313" key="1">
    <source>
        <dbReference type="EMBL" id="MBB6103399.1"/>
    </source>
</evidence>
<proteinExistence type="predicted"/>
<organism evidence="1 2">
    <name type="scientific">Paraburkholderia bannensis</name>
    <dbReference type="NCBI Taxonomy" id="765414"/>
    <lineage>
        <taxon>Bacteria</taxon>
        <taxon>Pseudomonadati</taxon>
        <taxon>Pseudomonadota</taxon>
        <taxon>Betaproteobacteria</taxon>
        <taxon>Burkholderiales</taxon>
        <taxon>Burkholderiaceae</taxon>
        <taxon>Paraburkholderia</taxon>
    </lineage>
</organism>
<evidence type="ECO:0000313" key="2">
    <source>
        <dbReference type="Proteomes" id="UP000571554"/>
    </source>
</evidence>
<keyword evidence="2" id="KW-1185">Reference proteome</keyword>
<reference evidence="1 2" key="1">
    <citation type="submission" date="2020-08" db="EMBL/GenBank/DDBJ databases">
        <title>Above-ground endophytic microbial communities from plants in different locations in the United States.</title>
        <authorList>
            <person name="Frank C."/>
        </authorList>
    </citation>
    <scope>NUCLEOTIDE SEQUENCE [LARGE SCALE GENOMIC DNA]</scope>
    <source>
        <strain evidence="1 2">WP4_2_2</strain>
    </source>
</reference>
<dbReference type="Pfam" id="PF05947">
    <property type="entry name" value="T6SS_TssF"/>
    <property type="match status" value="1"/>
</dbReference>
<dbReference type="NCBIfam" id="TIGR03359">
    <property type="entry name" value="VI_chp_6"/>
    <property type="match status" value="1"/>
</dbReference>
<dbReference type="Proteomes" id="UP000571554">
    <property type="component" value="Unassembled WGS sequence"/>
</dbReference>
<dbReference type="PIRSF" id="PIRSF028304">
    <property type="entry name" value="UCP028304"/>
    <property type="match status" value="1"/>
</dbReference>